<dbReference type="EMBL" id="KC751537">
    <property type="protein sequence ID" value="AGT15837.1"/>
    <property type="molecule type" value="mRNA"/>
</dbReference>
<feature type="chain" id="PRO_5004545223" evidence="1">
    <location>
        <begin position="20"/>
        <end position="473"/>
    </location>
</feature>
<proteinExistence type="evidence at transcript level"/>
<evidence type="ECO:0000256" key="1">
    <source>
        <dbReference type="SAM" id="SignalP"/>
    </source>
</evidence>
<dbReference type="InterPro" id="IPR038606">
    <property type="entry name" value="To_sf"/>
</dbReference>
<organism evidence="2">
    <name type="scientific">Reticulitermes flavipes</name>
    <name type="common">Eastern subterranean termite</name>
    <dbReference type="NCBI Taxonomy" id="36989"/>
    <lineage>
        <taxon>Eukaryota</taxon>
        <taxon>Metazoa</taxon>
        <taxon>Ecdysozoa</taxon>
        <taxon>Arthropoda</taxon>
        <taxon>Hexapoda</taxon>
        <taxon>Insecta</taxon>
        <taxon>Pterygota</taxon>
        <taxon>Neoptera</taxon>
        <taxon>Polyneoptera</taxon>
        <taxon>Dictyoptera</taxon>
        <taxon>Blattodea</taxon>
        <taxon>Blattoidea</taxon>
        <taxon>Termitoidae</taxon>
        <taxon>Rhinotermitidae</taxon>
        <taxon>Reticulitermes</taxon>
        <taxon>Reticulitermes</taxon>
    </lineage>
</organism>
<evidence type="ECO:0000313" key="2">
    <source>
        <dbReference type="EMBL" id="AGT15837.1"/>
    </source>
</evidence>
<dbReference type="PANTHER" id="PTHR11008">
    <property type="entry name" value="PROTEIN TAKEOUT-LIKE PROTEIN"/>
    <property type="match status" value="1"/>
</dbReference>
<keyword evidence="1" id="KW-0732">Signal</keyword>
<feature type="signal peptide" evidence="1">
    <location>
        <begin position="1"/>
        <end position="19"/>
    </location>
</feature>
<dbReference type="InterPro" id="IPR020234">
    <property type="entry name" value="Mite_allergen_group-7"/>
</dbReference>
<name>S5ZAZ0_RETFL</name>
<dbReference type="Gene3D" id="3.15.10.30">
    <property type="entry name" value="Haemolymph juvenile hormone binding protein"/>
    <property type="match status" value="1"/>
</dbReference>
<sequence length="473" mass="51761">MKTQAILIAAVALLLGTEGGLIKPSPGTAGDLLQGLTRPAPNTRKVLPNLVLSPALAKALYYAQISLSSTIQREAKLINKVPEKELVLDDLHIAIDDDISVQLSNLKLLNVPSIDVTSANANLEFLNLALDIDFGTLQVGGNFEVVSKKTLAEIPVTSSGEFILRNSPFKGTGKVGLSLQTNFYKTINYDVVYQPTGSYLTVSYLQDNERIVSALEVQEHQEAKVVAHINRQLKNVLNRLVQKRLDDILAGVPVDKLIGETRTAESYRKHARRLTAVANDYVDKLLNVARSYIGDKGLSEVDIPNIDASFSKKILFVTFHGSFTTRDGHARNLATLTRTSDITLDYNTGGVKVFGSVGLTQLELRYNRYEAKFQGIGPSGTVDAKVGSNSIFLKVNVLLAAEPSITLEDVHIEYVKDINIKVTGLGILDWILSKIVTWITGLLNDKIISALDSQLQQHISGILSLVDPTEFFR</sequence>
<protein>
    <submittedName>
        <fullName evidence="2">50MGP</fullName>
    </submittedName>
</protein>
<dbReference type="PANTHER" id="PTHR11008:SF9">
    <property type="entry name" value="PROTEIN TAKEOUT-LIKE PROTEIN"/>
    <property type="match status" value="1"/>
</dbReference>
<dbReference type="InterPro" id="IPR038602">
    <property type="entry name" value="Mite_allergen_7_sf"/>
</dbReference>
<dbReference type="Gene3D" id="3.15.10.50">
    <property type="match status" value="1"/>
</dbReference>
<dbReference type="AlphaFoldDB" id="S5ZAZ0"/>
<dbReference type="Pfam" id="PF16984">
    <property type="entry name" value="Grp7_allergen"/>
    <property type="match status" value="1"/>
</dbReference>
<accession>S5ZAZ0</accession>
<reference evidence="2" key="1">
    <citation type="journal article" date="2013" name="BMC Genomics">
        <title>Differential impacts of juvenile hormone, soldier head extract and alternate caste phenotypes on host and symbiont transcriptome composition in the gut of the termite Reticulitermes flavipes.</title>
        <authorList>
            <person name="Sen R."/>
            <person name="Raychoudhury R."/>
            <person name="Cai Y."/>
            <person name="Sun Y."/>
            <person name="Lietze V.U."/>
            <person name="Boucias D.G."/>
            <person name="Scharf M.E."/>
        </authorList>
    </citation>
    <scope>NUCLEOTIDE SEQUENCE</scope>
</reference>